<dbReference type="Pfam" id="PF00534">
    <property type="entry name" value="Glycos_transf_1"/>
    <property type="match status" value="1"/>
</dbReference>
<gene>
    <name evidence="2" type="ORF">H6B30_10015</name>
</gene>
<reference evidence="2 3" key="1">
    <citation type="journal article" date="2021" name="Sci. Rep.">
        <title>The distribution of antibiotic resistance genes in chicken gut microbiota commensals.</title>
        <authorList>
            <person name="Juricova H."/>
            <person name="Matiasovicova J."/>
            <person name="Kubasova T."/>
            <person name="Cejkova D."/>
            <person name="Rychlik I."/>
        </authorList>
    </citation>
    <scope>NUCLEOTIDE SEQUENCE [LARGE SCALE GENOMIC DNA]</scope>
    <source>
        <strain evidence="2 3">An819</strain>
    </source>
</reference>
<dbReference type="RefSeq" id="WP_205110169.1">
    <property type="nucleotide sequence ID" value="NZ_JACJJL010000015.1"/>
</dbReference>
<dbReference type="Gene3D" id="3.40.50.2000">
    <property type="entry name" value="Glycogen Phosphorylase B"/>
    <property type="match status" value="1"/>
</dbReference>
<feature type="domain" description="Glycosyl transferase family 1" evidence="1">
    <location>
        <begin position="200"/>
        <end position="298"/>
    </location>
</feature>
<dbReference type="SUPFAM" id="SSF53756">
    <property type="entry name" value="UDP-Glycosyltransferase/glycogen phosphorylase"/>
    <property type="match status" value="1"/>
</dbReference>
<keyword evidence="3" id="KW-1185">Reference proteome</keyword>
<dbReference type="EMBL" id="JACJJL010000015">
    <property type="protein sequence ID" value="MBM6662078.1"/>
    <property type="molecule type" value="Genomic_DNA"/>
</dbReference>
<evidence type="ECO:0000313" key="3">
    <source>
        <dbReference type="Proteomes" id="UP000764045"/>
    </source>
</evidence>
<accession>A0A939B3J3</accession>
<dbReference type="GO" id="GO:0016757">
    <property type="term" value="F:glycosyltransferase activity"/>
    <property type="evidence" value="ECO:0007669"/>
    <property type="project" value="InterPro"/>
</dbReference>
<proteinExistence type="predicted"/>
<dbReference type="InterPro" id="IPR001296">
    <property type="entry name" value="Glyco_trans_1"/>
</dbReference>
<dbReference type="AlphaFoldDB" id="A0A939B3J3"/>
<protein>
    <submittedName>
        <fullName evidence="2">Glycosyltransferase</fullName>
    </submittedName>
</protein>
<dbReference type="Proteomes" id="UP000764045">
    <property type="component" value="Unassembled WGS sequence"/>
</dbReference>
<evidence type="ECO:0000259" key="1">
    <source>
        <dbReference type="Pfam" id="PF00534"/>
    </source>
</evidence>
<name>A0A939B3J3_9BACT</name>
<evidence type="ECO:0000313" key="2">
    <source>
        <dbReference type="EMBL" id="MBM6662078.1"/>
    </source>
</evidence>
<sequence length="329" mass="38204">MIRIIFDWPCSHGSVCSDMFIVEMKKHGKDLIVDGARRAKPRVLFWLLLAIRTIFKSKKEDIIVTWLDTLGVFCYWVGKLTNRKRKILALNILLKEKTTFKNRLWKTLYNIAIDDYNFYFTYTSKWQKWNTYPRAFYLQDTYVDRDALFVTYKDCGKTVFVGGWNGRDWPLAIQVAKRLPSADFYFVCPPMVEKLLEDKTNNIHVGYALPRKEYLKTLAECSIVFLPLDTNAPAGLIVLYEAAMKCKALVMTENDVSKDYLVNQSLGLLVTKNDVDDAVEKLETLLDNEQKRESMSKELQSYIMEIGSFPNYCKTLNGILDIVIQKELV</sequence>
<comment type="caution">
    <text evidence="2">The sequence shown here is derived from an EMBL/GenBank/DDBJ whole genome shotgun (WGS) entry which is preliminary data.</text>
</comment>
<organism evidence="2 3">
    <name type="scientific">Marseilla massiliensis</name>
    <dbReference type="NCBI Taxonomy" id="1841864"/>
    <lineage>
        <taxon>Bacteria</taxon>
        <taxon>Pseudomonadati</taxon>
        <taxon>Bacteroidota</taxon>
        <taxon>Bacteroidia</taxon>
        <taxon>Bacteroidales</taxon>
        <taxon>Prevotellaceae</taxon>
        <taxon>Marseilla</taxon>
    </lineage>
</organism>